<feature type="domain" description="F-box" evidence="2">
    <location>
        <begin position="11"/>
        <end position="43"/>
    </location>
</feature>
<comment type="caution">
    <text evidence="3">The sequence shown here is derived from an EMBL/GenBank/DDBJ whole genome shotgun (WGS) entry which is preliminary data.</text>
</comment>
<keyword evidence="4" id="KW-1185">Reference proteome</keyword>
<dbReference type="Gene3D" id="1.20.1280.50">
    <property type="match status" value="1"/>
</dbReference>
<dbReference type="InterPro" id="IPR036047">
    <property type="entry name" value="F-box-like_dom_sf"/>
</dbReference>
<evidence type="ECO:0000256" key="1">
    <source>
        <dbReference type="SAM" id="MobiDB-lite"/>
    </source>
</evidence>
<evidence type="ECO:0000313" key="4">
    <source>
        <dbReference type="Proteomes" id="UP001346149"/>
    </source>
</evidence>
<dbReference type="SUPFAM" id="SSF81383">
    <property type="entry name" value="F-box domain"/>
    <property type="match status" value="1"/>
</dbReference>
<gene>
    <name evidence="3" type="ORF">SAY86_002455</name>
</gene>
<feature type="region of interest" description="Disordered" evidence="1">
    <location>
        <begin position="249"/>
        <end position="268"/>
    </location>
</feature>
<dbReference type="Proteomes" id="UP001346149">
    <property type="component" value="Unassembled WGS sequence"/>
</dbReference>
<accession>A0AAN7LSV5</accession>
<dbReference type="Pfam" id="PF12937">
    <property type="entry name" value="F-box-like"/>
    <property type="match status" value="1"/>
</dbReference>
<dbReference type="InterPro" id="IPR044809">
    <property type="entry name" value="AUF1-like"/>
</dbReference>
<proteinExistence type="predicted"/>
<dbReference type="EMBL" id="JAXQNO010000013">
    <property type="protein sequence ID" value="KAK4785766.1"/>
    <property type="molecule type" value="Genomic_DNA"/>
</dbReference>
<dbReference type="PANTHER" id="PTHR31215">
    <property type="entry name" value="OS05G0510400 PROTEIN-RELATED"/>
    <property type="match status" value="1"/>
</dbReference>
<evidence type="ECO:0000259" key="2">
    <source>
        <dbReference type="Pfam" id="PF12937"/>
    </source>
</evidence>
<protein>
    <recommendedName>
        <fullName evidence="2">F-box domain-containing protein</fullName>
    </recommendedName>
</protein>
<evidence type="ECO:0000313" key="3">
    <source>
        <dbReference type="EMBL" id="KAK4785766.1"/>
    </source>
</evidence>
<organism evidence="3 4">
    <name type="scientific">Trapa natans</name>
    <name type="common">Water chestnut</name>
    <dbReference type="NCBI Taxonomy" id="22666"/>
    <lineage>
        <taxon>Eukaryota</taxon>
        <taxon>Viridiplantae</taxon>
        <taxon>Streptophyta</taxon>
        <taxon>Embryophyta</taxon>
        <taxon>Tracheophyta</taxon>
        <taxon>Spermatophyta</taxon>
        <taxon>Magnoliopsida</taxon>
        <taxon>eudicotyledons</taxon>
        <taxon>Gunneridae</taxon>
        <taxon>Pentapetalae</taxon>
        <taxon>rosids</taxon>
        <taxon>malvids</taxon>
        <taxon>Myrtales</taxon>
        <taxon>Lythraceae</taxon>
        <taxon>Trapa</taxon>
    </lineage>
</organism>
<reference evidence="3 4" key="1">
    <citation type="journal article" date="2023" name="Hortic Res">
        <title>Pangenome of water caltrop reveals structural variations and asymmetric subgenome divergence after allopolyploidization.</title>
        <authorList>
            <person name="Zhang X."/>
            <person name="Chen Y."/>
            <person name="Wang L."/>
            <person name="Yuan Y."/>
            <person name="Fang M."/>
            <person name="Shi L."/>
            <person name="Lu R."/>
            <person name="Comes H.P."/>
            <person name="Ma Y."/>
            <person name="Chen Y."/>
            <person name="Huang G."/>
            <person name="Zhou Y."/>
            <person name="Zheng Z."/>
            <person name="Qiu Y."/>
        </authorList>
    </citation>
    <scope>NUCLEOTIDE SEQUENCE [LARGE SCALE GENOMIC DNA]</scope>
    <source>
        <strain evidence="3">F231</strain>
    </source>
</reference>
<dbReference type="AlphaFoldDB" id="A0AAN7LSV5"/>
<name>A0AAN7LSV5_TRANT</name>
<dbReference type="InterPro" id="IPR001810">
    <property type="entry name" value="F-box_dom"/>
</dbReference>
<sequence length="433" mass="48629">MDSPAERLDYFDRLPDELLLLVLNRVRDAKSLTRCLAVSKRFGLLVPRADEIFLPIPWRLAPPAPKPGLEFPFNFLDKAVSFLRRIITSNPRSSGCCEDDFSYYDPQEILKPFREIHSLDIEIPSCGRETGLKNSDGFLLKWAADFGAGLDSCTILGANSLEWKGRKHGDSELPEEEKAGPSEPTVILSEKDLKLRVVWIISCLIAAASRHALLKDLISENTKLEDVRISDAAKQGKLWMGKEQIDEVRKSEKIGTESDSGSESRPLERSVVPDLKMKLWFVPQMELPETGYVMKGATVVVIRPANDKKECWVDDGEYSYPCDWLGKGGGDERDKAFREAMSEMRKIMKIIGGKRIGAEEMTSWRSFLLGIGDKCPEYNSSDHREHNLRLGIFRRHISGSSGESWSIPRANFGGECPRHPIALLLIDIPIGIA</sequence>